<dbReference type="Gramene" id="ESQ54223">
    <property type="protein sequence ID" value="ESQ54223"/>
    <property type="gene ID" value="EUTSA_v10026783mg"/>
</dbReference>
<dbReference type="EMBL" id="KI517384">
    <property type="protein sequence ID" value="ESQ54223.1"/>
    <property type="molecule type" value="Genomic_DNA"/>
</dbReference>
<evidence type="ECO:0000256" key="2">
    <source>
        <dbReference type="ARBA" id="ARBA00006722"/>
    </source>
</evidence>
<keyword evidence="6 9" id="KW-0732">Signal</keyword>
<evidence type="ECO:0000313" key="10">
    <source>
        <dbReference type="EMBL" id="ESQ54223.1"/>
    </source>
</evidence>
<feature type="chain" id="PRO_5027141831" description="Defensin-like protein" evidence="9">
    <location>
        <begin position="27"/>
        <end position="123"/>
    </location>
</feature>
<evidence type="ECO:0000256" key="3">
    <source>
        <dbReference type="ARBA" id="ARBA00022525"/>
    </source>
</evidence>
<comment type="subcellular location">
    <subcellularLocation>
        <location evidence="1 9">Secreted</location>
    </subcellularLocation>
</comment>
<evidence type="ECO:0000256" key="9">
    <source>
        <dbReference type="RuleBase" id="RU367109"/>
    </source>
</evidence>
<keyword evidence="3 9" id="KW-0964">Secreted</keyword>
<dbReference type="eggNOG" id="ENOG502SD1Z">
    <property type="taxonomic scope" value="Eukaryota"/>
</dbReference>
<evidence type="ECO:0000256" key="8">
    <source>
        <dbReference type="ARBA" id="ARBA00023157"/>
    </source>
</evidence>
<keyword evidence="11" id="KW-1185">Reference proteome</keyword>
<dbReference type="KEGG" id="eus:EUTSA_v10026783mg"/>
<sequence length="123" mass="13376">MEKESSLVVLFIFFIMLSSVTDKVVAKPCNDLMGDCEKCDERCKTKHGPTGKGTCEGTSNKECMCYYECGPPPPKVCYGGAGRCSQKCSNQCCNQICASMYLHGAGFCDSIGAIFLCKCQYPC</sequence>
<dbReference type="GO" id="GO:0005576">
    <property type="term" value="C:extracellular region"/>
    <property type="evidence" value="ECO:0007669"/>
    <property type="project" value="UniProtKB-SubCell"/>
</dbReference>
<dbReference type="STRING" id="72664.V4MN01"/>
<name>V4MN01_EUTSA</name>
<evidence type="ECO:0000256" key="6">
    <source>
        <dbReference type="ARBA" id="ARBA00022729"/>
    </source>
</evidence>
<keyword evidence="8" id="KW-1015">Disulfide bond</keyword>
<dbReference type="GO" id="GO:0031640">
    <property type="term" value="P:killing of cells of another organism"/>
    <property type="evidence" value="ECO:0007669"/>
    <property type="project" value="UniProtKB-UniRule"/>
</dbReference>
<gene>
    <name evidence="10" type="ORF">EUTSA_v10026783mg</name>
</gene>
<evidence type="ECO:0000256" key="4">
    <source>
        <dbReference type="ARBA" id="ARBA00022529"/>
    </source>
</evidence>
<accession>V4MN01</accession>
<dbReference type="AlphaFoldDB" id="V4MN01"/>
<keyword evidence="4 9" id="KW-0929">Antimicrobial</keyword>
<protein>
    <recommendedName>
        <fullName evidence="9">Defensin-like protein</fullName>
    </recommendedName>
</protein>
<comment type="similarity">
    <text evidence="2 9">Belongs to the DEFL family.</text>
</comment>
<proteinExistence type="inferred from homology"/>
<evidence type="ECO:0000256" key="1">
    <source>
        <dbReference type="ARBA" id="ARBA00004613"/>
    </source>
</evidence>
<feature type="signal peptide" evidence="9">
    <location>
        <begin position="1"/>
        <end position="26"/>
    </location>
</feature>
<keyword evidence="5 9" id="KW-0295">Fungicide</keyword>
<reference evidence="10 11" key="1">
    <citation type="journal article" date="2013" name="Front. Plant Sci.">
        <title>The Reference Genome of the Halophytic Plant Eutrema salsugineum.</title>
        <authorList>
            <person name="Yang R."/>
            <person name="Jarvis D.E."/>
            <person name="Chen H."/>
            <person name="Beilstein M.A."/>
            <person name="Grimwood J."/>
            <person name="Jenkins J."/>
            <person name="Shu S."/>
            <person name="Prochnik S."/>
            <person name="Xin M."/>
            <person name="Ma C."/>
            <person name="Schmutz J."/>
            <person name="Wing R.A."/>
            <person name="Mitchell-Olds T."/>
            <person name="Schumaker K.S."/>
            <person name="Wang X."/>
        </authorList>
    </citation>
    <scope>NUCLEOTIDE SEQUENCE [LARGE SCALE GENOMIC DNA]</scope>
</reference>
<dbReference type="PANTHER" id="PTHR36788:SF2">
    <property type="entry name" value="DEFENSIN-LIKE PROTEIN 183"/>
    <property type="match status" value="1"/>
</dbReference>
<evidence type="ECO:0000256" key="5">
    <source>
        <dbReference type="ARBA" id="ARBA00022577"/>
    </source>
</evidence>
<keyword evidence="7 9" id="KW-0611">Plant defense</keyword>
<evidence type="ECO:0000256" key="7">
    <source>
        <dbReference type="ARBA" id="ARBA00022821"/>
    </source>
</evidence>
<dbReference type="InterPro" id="IPR039641">
    <property type="entry name" value="LCR"/>
</dbReference>
<evidence type="ECO:0000313" key="11">
    <source>
        <dbReference type="Proteomes" id="UP000030689"/>
    </source>
</evidence>
<dbReference type="PANTHER" id="PTHR36788">
    <property type="entry name" value="DEFENSIN-LIKE PROTEIN 183"/>
    <property type="match status" value="1"/>
</dbReference>
<dbReference type="Proteomes" id="UP000030689">
    <property type="component" value="Unassembled WGS sequence"/>
</dbReference>
<dbReference type="OMA" id="CCNQICA"/>
<dbReference type="GO" id="GO:0050832">
    <property type="term" value="P:defense response to fungus"/>
    <property type="evidence" value="ECO:0007669"/>
    <property type="project" value="UniProtKB-UniRule"/>
</dbReference>
<organism evidence="10 11">
    <name type="scientific">Eutrema salsugineum</name>
    <name type="common">Saltwater cress</name>
    <name type="synonym">Sisymbrium salsugineum</name>
    <dbReference type="NCBI Taxonomy" id="72664"/>
    <lineage>
        <taxon>Eukaryota</taxon>
        <taxon>Viridiplantae</taxon>
        <taxon>Streptophyta</taxon>
        <taxon>Embryophyta</taxon>
        <taxon>Tracheophyta</taxon>
        <taxon>Spermatophyta</taxon>
        <taxon>Magnoliopsida</taxon>
        <taxon>eudicotyledons</taxon>
        <taxon>Gunneridae</taxon>
        <taxon>Pentapetalae</taxon>
        <taxon>rosids</taxon>
        <taxon>malvids</taxon>
        <taxon>Brassicales</taxon>
        <taxon>Brassicaceae</taxon>
        <taxon>Eutremeae</taxon>
        <taxon>Eutrema</taxon>
    </lineage>
</organism>